<sequence>MTDIAITHPVERIARVLCAQDYSEKGEGLGSGRGAAISAAVSSHCDHGWREEIVRAAEVLRTLREPTEDMVKAGEAAGGGAADVWNAMVRSALGEAE</sequence>
<dbReference type="AlphaFoldDB" id="A0A4R6FIA9"/>
<dbReference type="RefSeq" id="WP_133496277.1">
    <property type="nucleotide sequence ID" value="NZ_BMLU01000010.1"/>
</dbReference>
<gene>
    <name evidence="1" type="ORF">EV664_11016</name>
</gene>
<protein>
    <submittedName>
        <fullName evidence="1">Uncharacterized protein</fullName>
    </submittedName>
</protein>
<accession>A0A4R6FIA9</accession>
<reference evidence="1 2" key="1">
    <citation type="submission" date="2019-03" db="EMBL/GenBank/DDBJ databases">
        <title>Genomic Encyclopedia of Type Strains, Phase IV (KMG-IV): sequencing the most valuable type-strain genomes for metagenomic binning, comparative biology and taxonomic classification.</title>
        <authorList>
            <person name="Goeker M."/>
        </authorList>
    </citation>
    <scope>NUCLEOTIDE SEQUENCE [LARGE SCALE GENOMIC DNA]</scope>
    <source>
        <strain evidence="1 2">DSM 25059</strain>
    </source>
</reference>
<name>A0A4R6FIA9_9SPHN</name>
<organism evidence="1 2">
    <name type="scientific">Stakelama pacifica</name>
    <dbReference type="NCBI Taxonomy" id="517720"/>
    <lineage>
        <taxon>Bacteria</taxon>
        <taxon>Pseudomonadati</taxon>
        <taxon>Pseudomonadota</taxon>
        <taxon>Alphaproteobacteria</taxon>
        <taxon>Sphingomonadales</taxon>
        <taxon>Sphingomonadaceae</taxon>
        <taxon>Stakelama</taxon>
    </lineage>
</organism>
<comment type="caution">
    <text evidence="1">The sequence shown here is derived from an EMBL/GenBank/DDBJ whole genome shotgun (WGS) entry which is preliminary data.</text>
</comment>
<dbReference type="Proteomes" id="UP000295493">
    <property type="component" value="Unassembled WGS sequence"/>
</dbReference>
<dbReference type="OrthoDB" id="7450571at2"/>
<proteinExistence type="predicted"/>
<keyword evidence="2" id="KW-1185">Reference proteome</keyword>
<dbReference type="EMBL" id="SNWD01000010">
    <property type="protein sequence ID" value="TDN80224.1"/>
    <property type="molecule type" value="Genomic_DNA"/>
</dbReference>
<evidence type="ECO:0000313" key="1">
    <source>
        <dbReference type="EMBL" id="TDN80224.1"/>
    </source>
</evidence>
<evidence type="ECO:0000313" key="2">
    <source>
        <dbReference type="Proteomes" id="UP000295493"/>
    </source>
</evidence>